<accession>A0A1G7V5I5</accession>
<name>A0A1G7V5I5_9FLAO</name>
<proteinExistence type="predicted"/>
<reference evidence="1 2" key="1">
    <citation type="submission" date="2016-10" db="EMBL/GenBank/DDBJ databases">
        <authorList>
            <person name="de Groot N.N."/>
        </authorList>
    </citation>
    <scope>NUCLEOTIDE SEQUENCE [LARGE SCALE GENOMIC DNA]</scope>
    <source>
        <strain evidence="1 2">DSM 19803</strain>
    </source>
</reference>
<organism evidence="1 2">
    <name type="scientific">Psychroflexus sediminis</name>
    <dbReference type="NCBI Taxonomy" id="470826"/>
    <lineage>
        <taxon>Bacteria</taxon>
        <taxon>Pseudomonadati</taxon>
        <taxon>Bacteroidota</taxon>
        <taxon>Flavobacteriia</taxon>
        <taxon>Flavobacteriales</taxon>
        <taxon>Flavobacteriaceae</taxon>
        <taxon>Psychroflexus</taxon>
    </lineage>
</organism>
<dbReference type="Pfam" id="PF09411">
    <property type="entry name" value="PagL"/>
    <property type="match status" value="1"/>
</dbReference>
<dbReference type="STRING" id="470826.SAMN04488027_10391"/>
<dbReference type="Gene3D" id="2.40.160.20">
    <property type="match status" value="1"/>
</dbReference>
<dbReference type="InterPro" id="IPR018550">
    <property type="entry name" value="Lipid-A_deacylase-rel"/>
</dbReference>
<dbReference type="EMBL" id="FNCW01000003">
    <property type="protein sequence ID" value="SDG54987.1"/>
    <property type="molecule type" value="Genomic_DNA"/>
</dbReference>
<dbReference type="Proteomes" id="UP000199296">
    <property type="component" value="Unassembled WGS sequence"/>
</dbReference>
<dbReference type="SUPFAM" id="SSF56925">
    <property type="entry name" value="OMPA-like"/>
    <property type="match status" value="1"/>
</dbReference>
<keyword evidence="2" id="KW-1185">Reference proteome</keyword>
<gene>
    <name evidence="1" type="ORF">SAMN04488027_10391</name>
</gene>
<dbReference type="InterPro" id="IPR011250">
    <property type="entry name" value="OMP/PagP_B-barrel"/>
</dbReference>
<protein>
    <submittedName>
        <fullName evidence="1">Lipid A 3-O-deacylase (PagL)</fullName>
    </submittedName>
</protein>
<evidence type="ECO:0000313" key="1">
    <source>
        <dbReference type="EMBL" id="SDG54987.1"/>
    </source>
</evidence>
<sequence length="374" mass="43068">MFRFFKNVMNKLFIIALLSFINFKPLLYSQNQDRGIDRRPTLVGMSFDYGYILKHSENLRELDDAYPLGLGLEWSKILLTKNAWEFCNCLPRLGLSLAYWNWDNPDILGDGILAMGFVEPYFRTHKRTNLFFSAGLGGIYLSKAYDAEQNPQNLSYSTDLSFALMLGAGINYRLTNVWNIGLQAKYNHTSNGGIRAPNKGINFPSISFRINKSLEPIVFPDFQKIENRKPPDKLSRISVTHFSGWSNASVGDRDKFYVLGLSGQYSQWIGRRSAVSVGSELILDYSRREQISLDHQEDDFVQAAALIGHEFWLGKVSFSQQIGIYYYNDYRINDDIYQRYGLTYNFSKHILAGFSLKAHRHVADFFDLRIGYVF</sequence>
<dbReference type="AlphaFoldDB" id="A0A1G7V5I5"/>
<evidence type="ECO:0000313" key="2">
    <source>
        <dbReference type="Proteomes" id="UP000199296"/>
    </source>
</evidence>